<dbReference type="KEGG" id="eao:BD94_2491"/>
<proteinExistence type="inferred from homology"/>
<evidence type="ECO:0000256" key="5">
    <source>
        <dbReference type="PIRNR" id="PIRNR037489"/>
    </source>
</evidence>
<dbReference type="HOGENOM" id="CLU_037423_1_0_10"/>
<dbReference type="NCBIfam" id="TIGR00486">
    <property type="entry name" value="YbgI_SA1388"/>
    <property type="match status" value="1"/>
</dbReference>
<feature type="binding site" evidence="6">
    <location>
        <position position="65"/>
    </location>
    <ligand>
        <name>a divalent metal cation</name>
        <dbReference type="ChEBI" id="CHEBI:60240"/>
        <label>1</label>
    </ligand>
</feature>
<comment type="subunit">
    <text evidence="2">Homohexamer.</text>
</comment>
<evidence type="ECO:0000313" key="7">
    <source>
        <dbReference type="EMBL" id="AIL46266.1"/>
    </source>
</evidence>
<dbReference type="STRING" id="1338011.BD94_2491"/>
<reference evidence="7" key="2">
    <citation type="journal article" date="2015" name="Genome Biol. Evol.">
        <title>Complete Genome Sequence and Transcriptomic Analysis of the Novel Pathogen Elizabethkingia anophelis in Response to Oxidative Stress.</title>
        <authorList>
            <person name="Li Y."/>
            <person name="Liu Y."/>
            <person name="Chew S.C."/>
            <person name="Tay M."/>
            <person name="Salido M.M."/>
            <person name="Teo J."/>
            <person name="Lauro F.M."/>
            <person name="Givskov M."/>
            <person name="Yang L."/>
        </authorList>
    </citation>
    <scope>NUCLEOTIDE SEQUENCE</scope>
    <source>
        <strain evidence="7">NUHP1</strain>
    </source>
</reference>
<dbReference type="InterPro" id="IPR036069">
    <property type="entry name" value="DUF34/NIF3_sf"/>
</dbReference>
<evidence type="ECO:0000256" key="2">
    <source>
        <dbReference type="ARBA" id="ARBA00011643"/>
    </source>
</evidence>
<comment type="similarity">
    <text evidence="1 5">Belongs to the GTP cyclohydrolase I type 2/NIF3 family.</text>
</comment>
<dbReference type="InterPro" id="IPR017221">
    <property type="entry name" value="DUF34/NIF3_bac"/>
</dbReference>
<dbReference type="PANTHER" id="PTHR13799:SF14">
    <property type="entry name" value="GTP CYCLOHYDROLASE 1 TYPE 2 HOMOLOG"/>
    <property type="match status" value="1"/>
</dbReference>
<name>A0A077EF29_9FLAO</name>
<dbReference type="InterPro" id="IPR002678">
    <property type="entry name" value="DUF34/NIF3"/>
</dbReference>
<dbReference type="InterPro" id="IPR015867">
    <property type="entry name" value="N-reg_PII/ATP_PRibTrfase_C"/>
</dbReference>
<feature type="binding site" evidence="6">
    <location>
        <position position="331"/>
    </location>
    <ligand>
        <name>a divalent metal cation</name>
        <dbReference type="ChEBI" id="CHEBI:60240"/>
        <label>1</label>
    </ligand>
</feature>
<protein>
    <recommendedName>
        <fullName evidence="3 5">GTP cyclohydrolase 1 type 2 homolog</fullName>
    </recommendedName>
</protein>
<dbReference type="Pfam" id="PF01784">
    <property type="entry name" value="DUF34_NIF3"/>
    <property type="match status" value="1"/>
</dbReference>
<reference evidence="7" key="1">
    <citation type="journal article" date="2013" name="Lancet">
        <title>First case of E anophelis outbreak in an intensive-care unit.</title>
        <authorList>
            <person name="Teo J."/>
            <person name="Tan S.Y."/>
            <person name="Tay M."/>
            <person name="Ding Y."/>
            <person name="Kjelleberg S."/>
            <person name="Givskov M."/>
            <person name="Lin R.T."/>
            <person name="Yang L."/>
        </authorList>
    </citation>
    <scope>NUCLEOTIDE SEQUENCE [LARGE SCALE GENOMIC DNA]</scope>
    <source>
        <strain evidence="7">NUHP1</strain>
    </source>
</reference>
<dbReference type="SUPFAM" id="SSF102705">
    <property type="entry name" value="NIF3 (NGG1p interacting factor 3)-like"/>
    <property type="match status" value="1"/>
</dbReference>
<organism evidence="7 8">
    <name type="scientific">Elizabethkingia anophelis NUHP1</name>
    <dbReference type="NCBI Taxonomy" id="1338011"/>
    <lineage>
        <taxon>Bacteria</taxon>
        <taxon>Pseudomonadati</taxon>
        <taxon>Bacteroidota</taxon>
        <taxon>Flavobacteriia</taxon>
        <taxon>Flavobacteriales</taxon>
        <taxon>Weeksellaceae</taxon>
        <taxon>Elizabethkingia</taxon>
    </lineage>
</organism>
<dbReference type="PANTHER" id="PTHR13799">
    <property type="entry name" value="NGG1 INTERACTING FACTOR 3"/>
    <property type="match status" value="1"/>
</dbReference>
<dbReference type="AlphaFoldDB" id="A0A077EF29"/>
<evidence type="ECO:0000256" key="6">
    <source>
        <dbReference type="PIRSR" id="PIRSR602678-1"/>
    </source>
</evidence>
<evidence type="ECO:0000256" key="1">
    <source>
        <dbReference type="ARBA" id="ARBA00006964"/>
    </source>
</evidence>
<dbReference type="GO" id="GO:0046872">
    <property type="term" value="F:metal ion binding"/>
    <property type="evidence" value="ECO:0007669"/>
    <property type="project" value="UniProtKB-UniRule"/>
</dbReference>
<dbReference type="Gene3D" id="3.40.1390.30">
    <property type="entry name" value="NIF3 (NGG1p interacting factor 3)-like"/>
    <property type="match status" value="1"/>
</dbReference>
<dbReference type="eggNOG" id="COG0327">
    <property type="taxonomic scope" value="Bacteria"/>
</dbReference>
<dbReference type="PIRSF" id="PIRSF037489">
    <property type="entry name" value="UCP037489_NIF3_YqfO"/>
    <property type="match status" value="1"/>
</dbReference>
<gene>
    <name evidence="7" type="ORF">BD94_2491</name>
</gene>
<dbReference type="EMBL" id="CP007547">
    <property type="protein sequence ID" value="AIL46266.1"/>
    <property type="molecule type" value="Genomic_DNA"/>
</dbReference>
<evidence type="ECO:0000256" key="3">
    <source>
        <dbReference type="ARBA" id="ARBA00022112"/>
    </source>
</evidence>
<accession>A0A077EF29</accession>
<sequence>MKVKEIISITEKQWPLQQAEDFDNVGLLCGNPDREVTGILLCHDALEEVVDEAIETKCNLIICFHPIIFSGLKSLTGRNYVERSVIKALENKIAIYAIHTALDNDLFGVNYRICKELGLENMKVLMPKQKQLSYLSVYVPKDNADEVEQAIFDAGAGHIGFYDQCRFKLNGEGSFRPLDGANPRIGSVEQREYVEEVQLSFVFETYKKNKILAAMKVAHPYEEVAYQIYSLENDNQYEGLGQYGELKEETDAVTFLSFVKEKFGLDVIRHSKIPNRKIKKVGVLGGSGASGIKAAIGAGCDIYLSGDFKYHDFFLAENRIILADIGHFESEQFVVEQLYEFFSEKFTKFAILKTNIKTNPVNYFL</sequence>
<dbReference type="Proteomes" id="UP000028933">
    <property type="component" value="Chromosome"/>
</dbReference>
<dbReference type="Gene3D" id="3.30.70.120">
    <property type="match status" value="1"/>
</dbReference>
<evidence type="ECO:0000256" key="4">
    <source>
        <dbReference type="ARBA" id="ARBA00022723"/>
    </source>
</evidence>
<keyword evidence="4 5" id="KW-0479">Metal-binding</keyword>
<dbReference type="GO" id="GO:0005737">
    <property type="term" value="C:cytoplasm"/>
    <property type="evidence" value="ECO:0007669"/>
    <property type="project" value="TreeGrafter"/>
</dbReference>
<dbReference type="RefSeq" id="WP_024565566.1">
    <property type="nucleotide sequence ID" value="NZ_CP007547.1"/>
</dbReference>
<dbReference type="FunFam" id="3.40.1390.30:FF:000001">
    <property type="entry name" value="GTP cyclohydrolase 1 type 2"/>
    <property type="match status" value="1"/>
</dbReference>
<feature type="binding site" evidence="6">
    <location>
        <position position="103"/>
    </location>
    <ligand>
        <name>a divalent metal cation</name>
        <dbReference type="ChEBI" id="CHEBI:60240"/>
        <label>1</label>
    </ligand>
</feature>
<dbReference type="FunFam" id="3.30.70.120:FF:000006">
    <property type="entry name" value="GTP cyclohydrolase 1 type 2 homolog"/>
    <property type="match status" value="1"/>
</dbReference>
<evidence type="ECO:0000313" key="8">
    <source>
        <dbReference type="Proteomes" id="UP000028933"/>
    </source>
</evidence>
<feature type="binding site" evidence="6">
    <location>
        <position position="327"/>
    </location>
    <ligand>
        <name>a divalent metal cation</name>
        <dbReference type="ChEBI" id="CHEBI:60240"/>
        <label>1</label>
    </ligand>
</feature>